<name>A0A2K8U351_9GAMM</name>
<dbReference type="EMBL" id="CP020370">
    <property type="protein sequence ID" value="AUB80014.1"/>
    <property type="molecule type" value="Genomic_DNA"/>
</dbReference>
<accession>A0A2K8U351</accession>
<evidence type="ECO:0000313" key="2">
    <source>
        <dbReference type="Proteomes" id="UP000232638"/>
    </source>
</evidence>
<keyword evidence="2" id="KW-1185">Reference proteome</keyword>
<gene>
    <name evidence="1" type="ORF">THSYN_02900</name>
</gene>
<protein>
    <submittedName>
        <fullName evidence="1">Uncharacterized protein</fullName>
    </submittedName>
</protein>
<dbReference type="Proteomes" id="UP000232638">
    <property type="component" value="Chromosome"/>
</dbReference>
<dbReference type="AlphaFoldDB" id="A0A2K8U351"/>
<dbReference type="KEGG" id="tsy:THSYN_02900"/>
<proteinExistence type="predicted"/>
<evidence type="ECO:0000313" key="1">
    <source>
        <dbReference type="EMBL" id="AUB80014.1"/>
    </source>
</evidence>
<organism evidence="1 2">
    <name type="scientific">Candidatus Thiodictyon syntrophicum</name>
    <dbReference type="NCBI Taxonomy" id="1166950"/>
    <lineage>
        <taxon>Bacteria</taxon>
        <taxon>Pseudomonadati</taxon>
        <taxon>Pseudomonadota</taxon>
        <taxon>Gammaproteobacteria</taxon>
        <taxon>Chromatiales</taxon>
        <taxon>Chromatiaceae</taxon>
        <taxon>Thiodictyon</taxon>
    </lineage>
</organism>
<dbReference type="RefSeq" id="WP_157817416.1">
    <property type="nucleotide sequence ID" value="NZ_CP020370.1"/>
</dbReference>
<reference evidence="1 2" key="1">
    <citation type="submission" date="2017-03" db="EMBL/GenBank/DDBJ databases">
        <title>Complete genome sequence of Candidatus 'Thiodictyon syntrophicum' sp. nov. strain Cad16T, a photolithoautotroph purple sulfur bacterium isolated from an alpine meromictic lake.</title>
        <authorList>
            <person name="Luedin S.M."/>
            <person name="Pothier J.F."/>
            <person name="Danza F."/>
            <person name="Storelli N."/>
            <person name="Wittwer M."/>
            <person name="Tonolla M."/>
        </authorList>
    </citation>
    <scope>NUCLEOTIDE SEQUENCE [LARGE SCALE GENOMIC DNA]</scope>
    <source>
        <strain evidence="1 2">Cad16T</strain>
    </source>
</reference>
<sequence>MRTTDLETHDSTLLSGQRRVVYALNDAGQYQGVHSAGWEPEEQAGLDEVDWFDHLRTECRARIKQGLDSPLRYHMYRLRLDESLLAEAVGLWSWRVRRHLEPKGFAALSPALRERYARVLGMAAQDLDRCD</sequence>
<dbReference type="OrthoDB" id="9180239at2"/>